<comment type="subcellular location">
    <subcellularLocation>
        <location evidence="1">Cell membrane</location>
        <topology evidence="1">Multi-pass membrane protein</topology>
    </subcellularLocation>
</comment>
<proteinExistence type="inferred from homology"/>
<reference evidence="11" key="1">
    <citation type="submission" date="2023-07" db="EMBL/GenBank/DDBJ databases">
        <title>30 novel species of actinomycetes from the DSMZ collection.</title>
        <authorList>
            <person name="Nouioui I."/>
        </authorList>
    </citation>
    <scope>NUCLEOTIDE SEQUENCE [LARGE SCALE GENOMIC DNA]</scope>
    <source>
        <strain evidence="11">DSM 46792</strain>
    </source>
</reference>
<dbReference type="PANTHER" id="PTHR33406">
    <property type="entry name" value="MEMBRANE PROTEIN MJ1562-RELATED"/>
    <property type="match status" value="1"/>
</dbReference>
<evidence type="ECO:0000256" key="1">
    <source>
        <dbReference type="ARBA" id="ARBA00004651"/>
    </source>
</evidence>
<evidence type="ECO:0000256" key="6">
    <source>
        <dbReference type="ARBA" id="ARBA00023136"/>
    </source>
</evidence>
<keyword evidence="11" id="KW-1185">Reference proteome</keyword>
<feature type="transmembrane region" description="Helical" evidence="8">
    <location>
        <begin position="224"/>
        <end position="250"/>
    </location>
</feature>
<evidence type="ECO:0000256" key="7">
    <source>
        <dbReference type="SAM" id="MobiDB-lite"/>
    </source>
</evidence>
<organism evidence="10 11">
    <name type="scientific">Blastococcus goldschmidtiae</name>
    <dbReference type="NCBI Taxonomy" id="3075546"/>
    <lineage>
        <taxon>Bacteria</taxon>
        <taxon>Bacillati</taxon>
        <taxon>Actinomycetota</taxon>
        <taxon>Actinomycetes</taxon>
        <taxon>Geodermatophilales</taxon>
        <taxon>Geodermatophilaceae</taxon>
        <taxon>Blastococcus</taxon>
    </lineage>
</organism>
<dbReference type="RefSeq" id="WP_311345670.1">
    <property type="nucleotide sequence ID" value="NZ_JAVREI010000008.1"/>
</dbReference>
<keyword evidence="3" id="KW-1003">Cell membrane</keyword>
<evidence type="ECO:0000256" key="3">
    <source>
        <dbReference type="ARBA" id="ARBA00022475"/>
    </source>
</evidence>
<feature type="transmembrane region" description="Helical" evidence="8">
    <location>
        <begin position="560"/>
        <end position="579"/>
    </location>
</feature>
<dbReference type="PANTHER" id="PTHR33406:SF6">
    <property type="entry name" value="MEMBRANE PROTEIN YDGH-RELATED"/>
    <property type="match status" value="1"/>
</dbReference>
<dbReference type="EMBL" id="JAVREI010000008">
    <property type="protein sequence ID" value="MDT0276859.1"/>
    <property type="molecule type" value="Genomic_DNA"/>
</dbReference>
<feature type="domain" description="Membrane transport protein MMPL" evidence="9">
    <location>
        <begin position="465"/>
        <end position="752"/>
    </location>
</feature>
<feature type="transmembrane region" description="Helical" evidence="8">
    <location>
        <begin position="297"/>
        <end position="321"/>
    </location>
</feature>
<evidence type="ECO:0000259" key="9">
    <source>
        <dbReference type="Pfam" id="PF03176"/>
    </source>
</evidence>
<evidence type="ECO:0000256" key="5">
    <source>
        <dbReference type="ARBA" id="ARBA00022989"/>
    </source>
</evidence>
<evidence type="ECO:0000256" key="4">
    <source>
        <dbReference type="ARBA" id="ARBA00022692"/>
    </source>
</evidence>
<feature type="transmembrane region" description="Helical" evidence="8">
    <location>
        <begin position="256"/>
        <end position="276"/>
    </location>
</feature>
<feature type="transmembrane region" description="Helical" evidence="8">
    <location>
        <begin position="692"/>
        <end position="719"/>
    </location>
</feature>
<sequence length="767" mass="79978">MSAPAAGGPRSWRPLRALARGYRTAVVSGRWFVVLAWIIGTVVVSTNLPAQTSGPGGGGIGSLVPEDSEAFAVQERSLDMFRIPVLSQTAVVVTDPGGLSALTQADAALWALSYSQRFLDGTAPTGRGNIAAAVPIPTSTPDTLVTYLYVTGGTSLAQAAALADEYAAHFNNQDSVRTYVTGVTPAQVRQAHYLETRLHVFEIATLVLISLVVGVVFRSIVAPLVVLFTAGLGYLVAIRFLGLIAAQLGFSLPDQMQPLIAALLIGVITDYCVLFFSGLRRELDAGASRLDAARRAVAVEGPIIAVAGITVAAGTAALLAADYNLFRAFGPALSLAVIVGVLVSLTLVPALLAILGKWLFVPNQGRVVSQGAGRGAGPLVRIVISRRGAAVAAALSLAVLTLAALPLTHMRLDLSFTGGLPDDDRVTRGAVALEEAGIRGVEAPTEIIIEQPGIAGRRDRLERLQQLIESQPGVAEVLGPAQNPLPDSYGVVFTPDGGAARFVVILDSDPLAAPAIADLDRLESRIADLAAEAGLGDVDLSVTGQTAIAGELADITWDNLRVTLLAVVIVELVILMVFLRAIPAPVVLMFTSALSVASALGLTVLVFQDWQGDPGLTFYAPFATAVLLLALGSDYNVFAVGSIWEAAARMPLSKAIAVAMPSTSRAISAAGVILAATFAMVAIIPLDTFRQVAFTMAVGLLIDTFLVRPVLTPAVLTLLGSASSWPSRRIRTEAVSAEELHRTAVAAAREPHQPRAGNAAEKEMAGR</sequence>
<evidence type="ECO:0000256" key="8">
    <source>
        <dbReference type="SAM" id="Phobius"/>
    </source>
</evidence>
<dbReference type="Gene3D" id="1.20.1640.10">
    <property type="entry name" value="Multidrug efflux transporter AcrB transmembrane domain"/>
    <property type="match status" value="2"/>
</dbReference>
<comment type="similarity">
    <text evidence="2">Belongs to the resistance-nodulation-cell division (RND) (TC 2.A.6) family. MmpL subfamily.</text>
</comment>
<protein>
    <submittedName>
        <fullName evidence="10">MMPL family transporter</fullName>
    </submittedName>
</protein>
<feature type="transmembrane region" description="Helical" evidence="8">
    <location>
        <begin position="333"/>
        <end position="356"/>
    </location>
</feature>
<keyword evidence="4 8" id="KW-0812">Transmembrane</keyword>
<feature type="region of interest" description="Disordered" evidence="7">
    <location>
        <begin position="747"/>
        <end position="767"/>
    </location>
</feature>
<feature type="domain" description="Membrane transport protein MMPL" evidence="9">
    <location>
        <begin position="154"/>
        <end position="363"/>
    </location>
</feature>
<dbReference type="InterPro" id="IPR004869">
    <property type="entry name" value="MMPL_dom"/>
</dbReference>
<dbReference type="InterPro" id="IPR050545">
    <property type="entry name" value="Mycobact_MmpL"/>
</dbReference>
<dbReference type="Pfam" id="PF03176">
    <property type="entry name" value="MMPL"/>
    <property type="match status" value="2"/>
</dbReference>
<dbReference type="Proteomes" id="UP001183222">
    <property type="component" value="Unassembled WGS sequence"/>
</dbReference>
<evidence type="ECO:0000313" key="11">
    <source>
        <dbReference type="Proteomes" id="UP001183222"/>
    </source>
</evidence>
<feature type="transmembrane region" description="Helical" evidence="8">
    <location>
        <begin position="198"/>
        <end position="217"/>
    </location>
</feature>
<feature type="transmembrane region" description="Helical" evidence="8">
    <location>
        <begin position="665"/>
        <end position="686"/>
    </location>
</feature>
<feature type="transmembrane region" description="Helical" evidence="8">
    <location>
        <begin position="388"/>
        <end position="407"/>
    </location>
</feature>
<gene>
    <name evidence="10" type="ORF">RM425_13185</name>
</gene>
<dbReference type="SUPFAM" id="SSF82866">
    <property type="entry name" value="Multidrug efflux transporter AcrB transmembrane domain"/>
    <property type="match status" value="2"/>
</dbReference>
<evidence type="ECO:0000313" key="10">
    <source>
        <dbReference type="EMBL" id="MDT0276859.1"/>
    </source>
</evidence>
<name>A0ABU2K9I5_9ACTN</name>
<evidence type="ECO:0000256" key="2">
    <source>
        <dbReference type="ARBA" id="ARBA00010157"/>
    </source>
</evidence>
<keyword evidence="6 8" id="KW-0472">Membrane</keyword>
<keyword evidence="5 8" id="KW-1133">Transmembrane helix</keyword>
<feature type="transmembrane region" description="Helical" evidence="8">
    <location>
        <begin position="619"/>
        <end position="644"/>
    </location>
</feature>
<feature type="transmembrane region" description="Helical" evidence="8">
    <location>
        <begin position="586"/>
        <end position="607"/>
    </location>
</feature>
<comment type="caution">
    <text evidence="10">The sequence shown here is derived from an EMBL/GenBank/DDBJ whole genome shotgun (WGS) entry which is preliminary data.</text>
</comment>
<accession>A0ABU2K9I5</accession>